<proteinExistence type="predicted"/>
<reference evidence="1 2" key="1">
    <citation type="submission" date="2018-11" db="EMBL/GenBank/DDBJ databases">
        <title>Sequencing the genomes of 1000 actinobacteria strains.</title>
        <authorList>
            <person name="Klenk H.-P."/>
        </authorList>
    </citation>
    <scope>NUCLEOTIDE SEQUENCE [LARGE SCALE GENOMIC DNA]</scope>
    <source>
        <strain evidence="1 2">DSM 14012</strain>
    </source>
</reference>
<evidence type="ECO:0000313" key="2">
    <source>
        <dbReference type="Proteomes" id="UP000266915"/>
    </source>
</evidence>
<dbReference type="EMBL" id="RKHL01000001">
    <property type="protein sequence ID" value="ROR80449.1"/>
    <property type="molecule type" value="Genomic_DNA"/>
</dbReference>
<dbReference type="Pfam" id="PF04591">
    <property type="entry name" value="DUF596"/>
    <property type="match status" value="1"/>
</dbReference>
<evidence type="ECO:0000313" key="1">
    <source>
        <dbReference type="EMBL" id="ROR80449.1"/>
    </source>
</evidence>
<dbReference type="InterPro" id="IPR007670">
    <property type="entry name" value="DUF596"/>
</dbReference>
<sequence length="130" mass="15116">MTTDDAPLSQEDLQYIAGTSDWQELDSVWDNFDTPGGMKPILHNLQTFVERRDGFLWTLERLLQHGHIRLLWWTDKSLVTGTPEEQVDIIRQAFPEDDEGMEEGLWFYPVGCPVGVIWQWPGRNPIPFTE</sequence>
<gene>
    <name evidence="1" type="ORF">EDD42_0490</name>
</gene>
<protein>
    <recommendedName>
        <fullName evidence="3">DUF596 domain-containing protein</fullName>
    </recommendedName>
</protein>
<dbReference type="InterPro" id="IPR023138">
    <property type="entry name" value="NMB0513-like_sf"/>
</dbReference>
<dbReference type="RefSeq" id="WP_085512040.1">
    <property type="nucleotide sequence ID" value="NZ_FXAP01000003.1"/>
</dbReference>
<dbReference type="AlphaFoldDB" id="A0A3N2BYW7"/>
<dbReference type="SUPFAM" id="SSF160472">
    <property type="entry name" value="NMB0513-like"/>
    <property type="match status" value="1"/>
</dbReference>
<dbReference type="Gene3D" id="1.10.3510.10">
    <property type="entry name" value="NMB0513-like"/>
    <property type="match status" value="1"/>
</dbReference>
<keyword evidence="2" id="KW-1185">Reference proteome</keyword>
<dbReference type="Proteomes" id="UP000266915">
    <property type="component" value="Unassembled WGS sequence"/>
</dbReference>
<name>A0A3N2BYW7_9MICO</name>
<comment type="caution">
    <text evidence="1">The sequence shown here is derived from an EMBL/GenBank/DDBJ whole genome shotgun (WGS) entry which is preliminary data.</text>
</comment>
<accession>A0A3N2BYW7</accession>
<evidence type="ECO:0008006" key="3">
    <source>
        <dbReference type="Google" id="ProtNLM"/>
    </source>
</evidence>
<organism evidence="1 2">
    <name type="scientific">Plantibacter flavus</name>
    <dbReference type="NCBI Taxonomy" id="150123"/>
    <lineage>
        <taxon>Bacteria</taxon>
        <taxon>Bacillati</taxon>
        <taxon>Actinomycetota</taxon>
        <taxon>Actinomycetes</taxon>
        <taxon>Micrococcales</taxon>
        <taxon>Microbacteriaceae</taxon>
        <taxon>Plantibacter</taxon>
    </lineage>
</organism>